<keyword evidence="1" id="KW-0436">Ligase</keyword>
<keyword evidence="2" id="KW-1185">Reference proteome</keyword>
<dbReference type="EC" id="6.3.2.13" evidence="1"/>
<name>A0AC61NCU7_9BACT</name>
<accession>A0AC61NCU7</accession>
<dbReference type="Proteomes" id="UP000826212">
    <property type="component" value="Chromosome"/>
</dbReference>
<protein>
    <submittedName>
        <fullName evidence="1">UDP-N-acetylmuramoyl-L-alanyl-D-glutamate--2, 6-diaminopimelate ligase</fullName>
        <ecNumber evidence="1">6.3.2.13</ecNumber>
    </submittedName>
</protein>
<proteinExistence type="predicted"/>
<gene>
    <name evidence="1" type="ORF">K4L44_12195</name>
</gene>
<evidence type="ECO:0000313" key="2">
    <source>
        <dbReference type="Proteomes" id="UP000826212"/>
    </source>
</evidence>
<organism evidence="1 2">
    <name type="scientific">Halosquirtibacter laminarini</name>
    <dbReference type="NCBI Taxonomy" id="3374600"/>
    <lineage>
        <taxon>Bacteria</taxon>
        <taxon>Pseudomonadati</taxon>
        <taxon>Bacteroidota</taxon>
        <taxon>Bacteroidia</taxon>
        <taxon>Marinilabiliales</taxon>
        <taxon>Prolixibacteraceae</taxon>
        <taxon>Halosquirtibacter</taxon>
    </lineage>
</organism>
<evidence type="ECO:0000313" key="1">
    <source>
        <dbReference type="EMBL" id="QZE13343.1"/>
    </source>
</evidence>
<dbReference type="EMBL" id="CP081303">
    <property type="protein sequence ID" value="QZE13343.1"/>
    <property type="molecule type" value="Genomic_DNA"/>
</dbReference>
<reference evidence="1" key="1">
    <citation type="submission" date="2021-08" db="EMBL/GenBank/DDBJ databases">
        <title>Novel anaerobic bacterium isolated from sea squirt in East Sea, Republic of Korea.</title>
        <authorList>
            <person name="Nguyen T.H."/>
            <person name="Li Z."/>
            <person name="Lee Y.-J."/>
            <person name="Ko J."/>
            <person name="Kim S.-G."/>
        </authorList>
    </citation>
    <scope>NUCLEOTIDE SEQUENCE</scope>
    <source>
        <strain evidence="1">KCTC 25031</strain>
    </source>
</reference>
<sequence>MANKLFNILEGISTLQVIGDPTNIEIAGVTQDSRAVTKGSLFVAVKGTNVDGHQYIDKATQAGAICIVCESLPNEVSSDIVWVVVENSMAIVGEFASAFYDHPSHLMKIVGVTGTNGKTTIATLLHDIFQEMGYFCGLLSTIENRVGHDSSPSTHTTPDPVSLQQNMARMVEAGCSHCFMEVSSHAIDQYRIAGIDFDGAIFTNISHDHLDYHKTFKNYIVAKKRFFDDLKPTAFAITNRDDKNGEVMLQNCKAKKYSYSIRSQASFKATVIEQDLTGMQLLMDRYEIWTPFVGKFNVSNLLAVYSAAVLTGEAPTEVIAALSQLKPINGRLETIRSNDGKVAIIDYAHTPDALENVLKTIDEIRTRNEQVITVVGCGGNRDTTKRPLMAQIATQFSDRVILTSDNPRFEDPDTIIQEMRAGVPAPYTSKVLSITNRAEAIRTSLALASPSDIVLIAGKGHEDYQEIQGEKHPFDDHEIVKKEFHA</sequence>